<keyword evidence="7" id="KW-1185">Reference proteome</keyword>
<dbReference type="InterPro" id="IPR022669">
    <property type="entry name" value="Ribosomal_uL2_C"/>
</dbReference>
<accession>A0A9D4MT33</accession>
<evidence type="ECO:0000259" key="4">
    <source>
        <dbReference type="SMART" id="SM01382"/>
    </source>
</evidence>
<comment type="caution">
    <text evidence="6">The sequence shown here is derived from an EMBL/GenBank/DDBJ whole genome shotgun (WGS) entry which is preliminary data.</text>
</comment>
<dbReference type="OrthoDB" id="268576at2759"/>
<dbReference type="Gene3D" id="2.40.50.140">
    <property type="entry name" value="Nucleic acid-binding proteins"/>
    <property type="match status" value="1"/>
</dbReference>
<reference evidence="6" key="1">
    <citation type="journal article" date="2019" name="bioRxiv">
        <title>The Genome of the Zebra Mussel, Dreissena polymorpha: A Resource for Invasive Species Research.</title>
        <authorList>
            <person name="McCartney M.A."/>
            <person name="Auch B."/>
            <person name="Kono T."/>
            <person name="Mallez S."/>
            <person name="Zhang Y."/>
            <person name="Obille A."/>
            <person name="Becker A."/>
            <person name="Abrahante J.E."/>
            <person name="Garbe J."/>
            <person name="Badalamenti J.P."/>
            <person name="Herman A."/>
            <person name="Mangelson H."/>
            <person name="Liachko I."/>
            <person name="Sullivan S."/>
            <person name="Sone E.D."/>
            <person name="Koren S."/>
            <person name="Silverstein K.A.T."/>
            <person name="Beckman K.B."/>
            <person name="Gohl D.M."/>
        </authorList>
    </citation>
    <scope>NUCLEOTIDE SEQUENCE</scope>
    <source>
        <strain evidence="6">Duluth1</strain>
        <tissue evidence="6">Whole animal</tissue>
    </source>
</reference>
<dbReference type="InterPro" id="IPR002171">
    <property type="entry name" value="Ribosomal_uL2"/>
</dbReference>
<dbReference type="SMART" id="SM01382">
    <property type="entry name" value="Ribosomal_L2_C"/>
    <property type="match status" value="1"/>
</dbReference>
<gene>
    <name evidence="6" type="ORF">DPMN_005622</name>
</gene>
<evidence type="ECO:0008006" key="8">
    <source>
        <dbReference type="Google" id="ProtNLM"/>
    </source>
</evidence>
<dbReference type="Pfam" id="PF03947">
    <property type="entry name" value="Ribosomal_L2_C"/>
    <property type="match status" value="1"/>
</dbReference>
<keyword evidence="3" id="KW-0687">Ribonucleoprotein</keyword>
<sequence>MFQSSLKRGVASCIFGKLAEYGGQFRLAFAACKSSSTTDKRLDEIPTHARRVKRPNIRFLAQGIDFNKYTHKPLLFPKTGGRNPVDGKIMNARIGGGHKQRYRMIDFTRIGIGENKPLEEKVIQRRYDPLRSAAIALVASGTHKRWILASAKVKVGDIVRSYNDIPTVPVNPVDGDSHPLGALPIGTIVHNVEEYPDIGGGIARAAGASATIKQKLADSVIIKMPSGREAKLDVRCKATVGKVDVPVTHTKPIGSPNRNRWFGIRPKSGLWHKKTGYNGRKIKPPKPMVVYEKKTQSVMHMFDG</sequence>
<comment type="similarity">
    <text evidence="1">Belongs to the universal ribosomal protein uL2 family.</text>
</comment>
<keyword evidence="2" id="KW-0689">Ribosomal protein</keyword>
<dbReference type="GO" id="GO:0005762">
    <property type="term" value="C:mitochondrial large ribosomal subunit"/>
    <property type="evidence" value="ECO:0007669"/>
    <property type="project" value="TreeGrafter"/>
</dbReference>
<dbReference type="Proteomes" id="UP000828390">
    <property type="component" value="Unassembled WGS sequence"/>
</dbReference>
<name>A0A9D4MT33_DREPO</name>
<evidence type="ECO:0000256" key="1">
    <source>
        <dbReference type="ARBA" id="ARBA00005636"/>
    </source>
</evidence>
<organism evidence="6 7">
    <name type="scientific">Dreissena polymorpha</name>
    <name type="common">Zebra mussel</name>
    <name type="synonym">Mytilus polymorpha</name>
    <dbReference type="NCBI Taxonomy" id="45954"/>
    <lineage>
        <taxon>Eukaryota</taxon>
        <taxon>Metazoa</taxon>
        <taxon>Spiralia</taxon>
        <taxon>Lophotrochozoa</taxon>
        <taxon>Mollusca</taxon>
        <taxon>Bivalvia</taxon>
        <taxon>Autobranchia</taxon>
        <taxon>Heteroconchia</taxon>
        <taxon>Euheterodonta</taxon>
        <taxon>Imparidentia</taxon>
        <taxon>Neoheterodontei</taxon>
        <taxon>Myida</taxon>
        <taxon>Dreissenoidea</taxon>
        <taxon>Dreissenidae</taxon>
        <taxon>Dreissena</taxon>
    </lineage>
</organism>
<dbReference type="EMBL" id="JAIWYP010000001">
    <property type="protein sequence ID" value="KAH3881695.1"/>
    <property type="molecule type" value="Genomic_DNA"/>
</dbReference>
<dbReference type="GO" id="GO:0032543">
    <property type="term" value="P:mitochondrial translation"/>
    <property type="evidence" value="ECO:0007669"/>
    <property type="project" value="TreeGrafter"/>
</dbReference>
<evidence type="ECO:0000259" key="5">
    <source>
        <dbReference type="SMART" id="SM01383"/>
    </source>
</evidence>
<proteinExistence type="inferred from homology"/>
<dbReference type="SUPFAM" id="SSF50104">
    <property type="entry name" value="Translation proteins SH3-like domain"/>
    <property type="match status" value="1"/>
</dbReference>
<dbReference type="InterPro" id="IPR022666">
    <property type="entry name" value="Ribosomal_uL2_RNA-bd_dom"/>
</dbReference>
<dbReference type="InterPro" id="IPR008991">
    <property type="entry name" value="Translation_prot_SH3-like_sf"/>
</dbReference>
<dbReference type="AlphaFoldDB" id="A0A9D4MT33"/>
<dbReference type="GO" id="GO:0003735">
    <property type="term" value="F:structural constituent of ribosome"/>
    <property type="evidence" value="ECO:0007669"/>
    <property type="project" value="InterPro"/>
</dbReference>
<evidence type="ECO:0000313" key="6">
    <source>
        <dbReference type="EMBL" id="KAH3881695.1"/>
    </source>
</evidence>
<dbReference type="InterPro" id="IPR012340">
    <property type="entry name" value="NA-bd_OB-fold"/>
</dbReference>
<evidence type="ECO:0000313" key="7">
    <source>
        <dbReference type="Proteomes" id="UP000828390"/>
    </source>
</evidence>
<dbReference type="Gene3D" id="2.30.30.30">
    <property type="match status" value="1"/>
</dbReference>
<evidence type="ECO:0000256" key="2">
    <source>
        <dbReference type="ARBA" id="ARBA00022980"/>
    </source>
</evidence>
<dbReference type="InterPro" id="IPR014722">
    <property type="entry name" value="Rib_uL2_dom2"/>
</dbReference>
<dbReference type="PANTHER" id="PTHR13691">
    <property type="entry name" value="RIBOSOMAL PROTEIN L2"/>
    <property type="match status" value="1"/>
</dbReference>
<dbReference type="SMART" id="SM01383">
    <property type="entry name" value="Ribosomal_L2"/>
    <property type="match status" value="1"/>
</dbReference>
<dbReference type="Pfam" id="PF00181">
    <property type="entry name" value="Ribosomal_L2_N"/>
    <property type="match status" value="1"/>
</dbReference>
<dbReference type="PANTHER" id="PTHR13691:SF73">
    <property type="entry name" value="LARGE RIBOSOMAL SUBUNIT PROTEIN UL2M"/>
    <property type="match status" value="1"/>
</dbReference>
<evidence type="ECO:0000256" key="3">
    <source>
        <dbReference type="ARBA" id="ARBA00023274"/>
    </source>
</evidence>
<feature type="domain" description="Large ribosomal subunit protein uL2 C-terminal" evidence="4">
    <location>
        <begin position="172"/>
        <end position="294"/>
    </location>
</feature>
<reference evidence="6" key="2">
    <citation type="submission" date="2020-11" db="EMBL/GenBank/DDBJ databases">
        <authorList>
            <person name="McCartney M.A."/>
            <person name="Auch B."/>
            <person name="Kono T."/>
            <person name="Mallez S."/>
            <person name="Becker A."/>
            <person name="Gohl D.M."/>
            <person name="Silverstein K.A.T."/>
            <person name="Koren S."/>
            <person name="Bechman K.B."/>
            <person name="Herman A."/>
            <person name="Abrahante J.E."/>
            <person name="Garbe J."/>
        </authorList>
    </citation>
    <scope>NUCLEOTIDE SEQUENCE</scope>
    <source>
        <strain evidence="6">Duluth1</strain>
        <tissue evidence="6">Whole animal</tissue>
    </source>
</reference>
<protein>
    <recommendedName>
        <fullName evidence="8">Ribosomal protein L2</fullName>
    </recommendedName>
</protein>
<dbReference type="GO" id="GO:0003723">
    <property type="term" value="F:RNA binding"/>
    <property type="evidence" value="ECO:0007669"/>
    <property type="project" value="TreeGrafter"/>
</dbReference>
<feature type="domain" description="Large ribosomal subunit protein uL2 RNA-binding" evidence="5">
    <location>
        <begin position="81"/>
        <end position="161"/>
    </location>
</feature>
<dbReference type="SUPFAM" id="SSF50249">
    <property type="entry name" value="Nucleic acid-binding proteins"/>
    <property type="match status" value="1"/>
</dbReference>